<gene>
    <name evidence="1" type="ORF">HDF08_003688</name>
</gene>
<accession>A0A852VK45</accession>
<comment type="caution">
    <text evidence="1">The sequence shown here is derived from an EMBL/GenBank/DDBJ whole genome shotgun (WGS) entry which is preliminary data.</text>
</comment>
<reference evidence="1 2" key="1">
    <citation type="submission" date="2020-07" db="EMBL/GenBank/DDBJ databases">
        <title>Genomic Encyclopedia of Type Strains, Phase IV (KMG-V): Genome sequencing to study the core and pangenomes of soil and plant-associated prokaryotes.</title>
        <authorList>
            <person name="Whitman W."/>
        </authorList>
    </citation>
    <scope>NUCLEOTIDE SEQUENCE [LARGE SCALE GENOMIC DNA]</scope>
    <source>
        <strain evidence="1 2">M8UP22</strain>
    </source>
</reference>
<evidence type="ECO:0000313" key="1">
    <source>
        <dbReference type="EMBL" id="NYF91569.1"/>
    </source>
</evidence>
<sequence>MRETLCPGYFNRDVQEIIDKNGVEFCAYYCALCGHQVKPVFKDGGWIPRRHDILSDQLAIRVNQPLNRNFR</sequence>
<evidence type="ECO:0000313" key="2">
    <source>
        <dbReference type="Proteomes" id="UP000564385"/>
    </source>
</evidence>
<proteinExistence type="predicted"/>
<dbReference type="EMBL" id="JACCCU010000003">
    <property type="protein sequence ID" value="NYF91569.1"/>
    <property type="molecule type" value="Genomic_DNA"/>
</dbReference>
<organism evidence="1 2">
    <name type="scientific">Tunturiibacter lichenicola</name>
    <dbReference type="NCBI Taxonomy" id="2051959"/>
    <lineage>
        <taxon>Bacteria</taxon>
        <taxon>Pseudomonadati</taxon>
        <taxon>Acidobacteriota</taxon>
        <taxon>Terriglobia</taxon>
        <taxon>Terriglobales</taxon>
        <taxon>Acidobacteriaceae</taxon>
        <taxon>Tunturiibacter</taxon>
    </lineage>
</organism>
<dbReference type="AlphaFoldDB" id="A0A852VK45"/>
<dbReference type="Proteomes" id="UP000564385">
    <property type="component" value="Unassembled WGS sequence"/>
</dbReference>
<name>A0A852VK45_9BACT</name>
<protein>
    <submittedName>
        <fullName evidence="1">Uncharacterized protein</fullName>
    </submittedName>
</protein>